<gene>
    <name evidence="2" type="ORF">FHT02_003094</name>
</gene>
<dbReference type="PANTHER" id="PTHR36440:SF1">
    <property type="entry name" value="PUTATIVE (AFU_ORTHOLOGUE AFUA_8G07350)-RELATED"/>
    <property type="match status" value="1"/>
</dbReference>
<evidence type="ECO:0000259" key="1">
    <source>
        <dbReference type="Pfam" id="PF07883"/>
    </source>
</evidence>
<accession>A0A840YR83</accession>
<evidence type="ECO:0000313" key="3">
    <source>
        <dbReference type="Proteomes" id="UP000527143"/>
    </source>
</evidence>
<dbReference type="Gene3D" id="2.60.120.10">
    <property type="entry name" value="Jelly Rolls"/>
    <property type="match status" value="1"/>
</dbReference>
<dbReference type="Pfam" id="PF07883">
    <property type="entry name" value="Cupin_2"/>
    <property type="match status" value="1"/>
</dbReference>
<dbReference type="EMBL" id="JACIJF010000010">
    <property type="protein sequence ID" value="MBB5711842.1"/>
    <property type="molecule type" value="Genomic_DNA"/>
</dbReference>
<sequence>MMMSSTEQAFGREAMLDIFGPMVNLPDSDADQEYVVIRSIVPPGVVVPLHSHGDRETIVVTGGRLEAWLRGSWAAYETGEIIEIPSNEKHALRNGSASEAHLVLVTTPRMGQFFRDISAPVGADVSAERLGRFFALAEAYGYWNGDADEQAAVGIAMPDV</sequence>
<dbReference type="InterPro" id="IPR011051">
    <property type="entry name" value="RmlC_Cupin_sf"/>
</dbReference>
<keyword evidence="2" id="KW-0560">Oxidoreductase</keyword>
<reference evidence="2 3" key="1">
    <citation type="submission" date="2020-08" db="EMBL/GenBank/DDBJ databases">
        <title>Genomic Encyclopedia of Type Strains, Phase IV (KMG-IV): sequencing the most valuable type-strain genomes for metagenomic binning, comparative biology and taxonomic classification.</title>
        <authorList>
            <person name="Goeker M."/>
        </authorList>
    </citation>
    <scope>NUCLEOTIDE SEQUENCE [LARGE SCALE GENOMIC DNA]</scope>
    <source>
        <strain evidence="2 3">DSM 26736</strain>
    </source>
</reference>
<dbReference type="AlphaFoldDB" id="A0A840YR83"/>
<dbReference type="PANTHER" id="PTHR36440">
    <property type="entry name" value="PUTATIVE (AFU_ORTHOLOGUE AFUA_8G07350)-RELATED"/>
    <property type="match status" value="1"/>
</dbReference>
<dbReference type="Proteomes" id="UP000527143">
    <property type="component" value="Unassembled WGS sequence"/>
</dbReference>
<dbReference type="SUPFAM" id="SSF51182">
    <property type="entry name" value="RmlC-like cupins"/>
    <property type="match status" value="1"/>
</dbReference>
<comment type="caution">
    <text evidence="2">The sequence shown here is derived from an EMBL/GenBank/DDBJ whole genome shotgun (WGS) entry which is preliminary data.</text>
</comment>
<dbReference type="InterPro" id="IPR014710">
    <property type="entry name" value="RmlC-like_jellyroll"/>
</dbReference>
<organism evidence="2 3">
    <name type="scientific">Sphingomonas xinjiangensis</name>
    <dbReference type="NCBI Taxonomy" id="643568"/>
    <lineage>
        <taxon>Bacteria</taxon>
        <taxon>Pseudomonadati</taxon>
        <taxon>Pseudomonadota</taxon>
        <taxon>Alphaproteobacteria</taxon>
        <taxon>Sphingomonadales</taxon>
        <taxon>Sphingomonadaceae</taxon>
        <taxon>Sphingomonas</taxon>
    </lineage>
</organism>
<dbReference type="GO" id="GO:0051213">
    <property type="term" value="F:dioxygenase activity"/>
    <property type="evidence" value="ECO:0007669"/>
    <property type="project" value="UniProtKB-KW"/>
</dbReference>
<dbReference type="InterPro" id="IPR013096">
    <property type="entry name" value="Cupin_2"/>
</dbReference>
<dbReference type="InterPro" id="IPR053146">
    <property type="entry name" value="QDO-like"/>
</dbReference>
<evidence type="ECO:0000313" key="2">
    <source>
        <dbReference type="EMBL" id="MBB5711842.1"/>
    </source>
</evidence>
<protein>
    <submittedName>
        <fullName evidence="2">Quercetin dioxygenase-like cupin family protein</fullName>
    </submittedName>
</protein>
<dbReference type="RefSeq" id="WP_184089367.1">
    <property type="nucleotide sequence ID" value="NZ_JACIJF010000010.1"/>
</dbReference>
<keyword evidence="3" id="KW-1185">Reference proteome</keyword>
<feature type="domain" description="Cupin type-2" evidence="1">
    <location>
        <begin position="40"/>
        <end position="105"/>
    </location>
</feature>
<dbReference type="CDD" id="cd02208">
    <property type="entry name" value="cupin_RmlC-like"/>
    <property type="match status" value="1"/>
</dbReference>
<keyword evidence="2" id="KW-0223">Dioxygenase</keyword>
<proteinExistence type="predicted"/>
<name>A0A840YR83_9SPHN</name>